<keyword evidence="5 7" id="KW-0479">Metal-binding</keyword>
<dbReference type="PANTHER" id="PTHR38773">
    <property type="entry name" value="PROTEIN SPRT"/>
    <property type="match status" value="1"/>
</dbReference>
<dbReference type="InterPro" id="IPR035240">
    <property type="entry name" value="SprT_Zn_ribbon"/>
</dbReference>
<feature type="domain" description="SprT-like" evidence="8">
    <location>
        <begin position="15"/>
        <end position="164"/>
    </location>
</feature>
<comment type="caution">
    <text evidence="9">The sequence shown here is derived from an EMBL/GenBank/DDBJ whole genome shotgun (WGS) entry which is preliminary data.</text>
</comment>
<feature type="binding site" evidence="7">
    <location>
        <position position="77"/>
    </location>
    <ligand>
        <name>Zn(2+)</name>
        <dbReference type="ChEBI" id="CHEBI:29105"/>
    </ligand>
</feature>
<dbReference type="PATRIC" id="fig|505345.7.peg.1911"/>
<dbReference type="SMART" id="SM00731">
    <property type="entry name" value="SprT"/>
    <property type="match status" value="1"/>
</dbReference>
<comment type="cofactor">
    <cofactor evidence="7">
        <name>Zn(2+)</name>
        <dbReference type="ChEBI" id="CHEBI:29105"/>
    </cofactor>
    <text evidence="7">Binds 1 zinc ion.</text>
</comment>
<evidence type="ECO:0000313" key="9">
    <source>
        <dbReference type="EMBL" id="OBW90738.1"/>
    </source>
</evidence>
<evidence type="ECO:0000256" key="3">
    <source>
        <dbReference type="ARBA" id="ARBA00020082"/>
    </source>
</evidence>
<dbReference type="NCBIfam" id="NF003421">
    <property type="entry name" value="PRK04860.1"/>
    <property type="match status" value="1"/>
</dbReference>
<feature type="active site" evidence="7">
    <location>
        <position position="78"/>
    </location>
</feature>
<dbReference type="GO" id="GO:0008270">
    <property type="term" value="F:zinc ion binding"/>
    <property type="evidence" value="ECO:0007669"/>
    <property type="project" value="UniProtKB-UniRule"/>
</dbReference>
<protein>
    <recommendedName>
        <fullName evidence="3 7">Protein SprT</fullName>
    </recommendedName>
</protein>
<accession>A0A1A7NM89</accession>
<evidence type="ECO:0000256" key="2">
    <source>
        <dbReference type="ARBA" id="ARBA00006591"/>
    </source>
</evidence>
<dbReference type="Pfam" id="PF10263">
    <property type="entry name" value="SprT-like"/>
    <property type="match status" value="1"/>
</dbReference>
<proteinExistence type="inferred from homology"/>
<name>A0A1A7NM89_9PAST</name>
<reference evidence="9 10" key="1">
    <citation type="submission" date="2014-11" db="EMBL/GenBank/DDBJ databases">
        <title>Pan-genome of Gallibacterium spp.</title>
        <authorList>
            <person name="Kudirkiene E."/>
            <person name="Bojesen A.M."/>
        </authorList>
    </citation>
    <scope>NUCLEOTIDE SEQUENCE [LARGE SCALE GENOMIC DNA]</scope>
    <source>
        <strain evidence="9 10">F151</strain>
    </source>
</reference>
<dbReference type="GO" id="GO:0006950">
    <property type="term" value="P:response to stress"/>
    <property type="evidence" value="ECO:0007669"/>
    <property type="project" value="UniProtKB-ARBA"/>
</dbReference>
<evidence type="ECO:0000256" key="6">
    <source>
        <dbReference type="ARBA" id="ARBA00022833"/>
    </source>
</evidence>
<dbReference type="GO" id="GO:0005737">
    <property type="term" value="C:cytoplasm"/>
    <property type="evidence" value="ECO:0007669"/>
    <property type="project" value="UniProtKB-SubCell"/>
</dbReference>
<keyword evidence="4 7" id="KW-0963">Cytoplasm</keyword>
<evidence type="ECO:0000256" key="7">
    <source>
        <dbReference type="HAMAP-Rule" id="MF_00746"/>
    </source>
</evidence>
<keyword evidence="10" id="KW-1185">Reference proteome</keyword>
<organism evidence="9 10">
    <name type="scientific">Gallibacterium genomosp. 3</name>
    <dbReference type="NCBI Taxonomy" id="505345"/>
    <lineage>
        <taxon>Bacteria</taxon>
        <taxon>Pseudomonadati</taxon>
        <taxon>Pseudomonadota</taxon>
        <taxon>Gammaproteobacteria</taxon>
        <taxon>Pasteurellales</taxon>
        <taxon>Pasteurellaceae</taxon>
        <taxon>Gallibacterium</taxon>
    </lineage>
</organism>
<gene>
    <name evidence="7" type="primary">sprT</name>
    <name evidence="9" type="ORF">QV01_09655</name>
</gene>
<feature type="binding site" evidence="7">
    <location>
        <position position="81"/>
    </location>
    <ligand>
        <name>Zn(2+)</name>
        <dbReference type="ChEBI" id="CHEBI:29105"/>
    </ligand>
</feature>
<evidence type="ECO:0000256" key="1">
    <source>
        <dbReference type="ARBA" id="ARBA00004496"/>
    </source>
</evidence>
<dbReference type="OrthoDB" id="267364at2"/>
<dbReference type="AlphaFoldDB" id="A0A1A7NM89"/>
<comment type="subcellular location">
    <subcellularLocation>
        <location evidence="1 7">Cytoplasm</location>
    </subcellularLocation>
</comment>
<evidence type="ECO:0000256" key="5">
    <source>
        <dbReference type="ARBA" id="ARBA00022723"/>
    </source>
</evidence>
<dbReference type="InterPro" id="IPR023483">
    <property type="entry name" value="Uncharacterised_SprT"/>
</dbReference>
<keyword evidence="6 7" id="KW-0862">Zinc</keyword>
<dbReference type="EMBL" id="JTJM01000053">
    <property type="protein sequence ID" value="OBW90738.1"/>
    <property type="molecule type" value="Genomic_DNA"/>
</dbReference>
<evidence type="ECO:0000313" key="10">
    <source>
        <dbReference type="Proteomes" id="UP000243558"/>
    </source>
</evidence>
<dbReference type="Pfam" id="PF17283">
    <property type="entry name" value="Zn_ribbon_SprT"/>
    <property type="match status" value="1"/>
</dbReference>
<sequence>MTTQQERHLHLQVNRKLSHCLQLAQDYFQCEFPRPVVSYQLRGVKAGVAYLREWEISLNPVLLLENQQAFIDQVVPHELAHLVVYQLFGRVPPHGKEWKMVMTEVFGVPAETKHQFAVQSVQGKTYPYRCACQIHYLSIRRHNKVLREGVEYFCKQCKTRLRFEKVETGDTKFKES</sequence>
<dbReference type="InterPro" id="IPR006640">
    <property type="entry name" value="SprT-like_domain"/>
</dbReference>
<dbReference type="Proteomes" id="UP000243558">
    <property type="component" value="Unassembled WGS sequence"/>
</dbReference>
<comment type="similarity">
    <text evidence="2 7">Belongs to the SprT family.</text>
</comment>
<evidence type="ECO:0000256" key="4">
    <source>
        <dbReference type="ARBA" id="ARBA00022490"/>
    </source>
</evidence>
<dbReference type="RefSeq" id="WP_065239862.1">
    <property type="nucleotide sequence ID" value="NZ_JTJM01000053.1"/>
</dbReference>
<evidence type="ECO:0000259" key="8">
    <source>
        <dbReference type="SMART" id="SM00731"/>
    </source>
</evidence>
<dbReference type="HAMAP" id="MF_00746">
    <property type="entry name" value="SprT"/>
    <property type="match status" value="1"/>
</dbReference>
<dbReference type="PANTHER" id="PTHR38773:SF1">
    <property type="entry name" value="PROTEIN SPRT"/>
    <property type="match status" value="1"/>
</dbReference>